<comment type="caution">
    <text evidence="6">The sequence shown here is derived from an EMBL/GenBank/DDBJ whole genome shotgun (WGS) entry which is preliminary data.</text>
</comment>
<evidence type="ECO:0000313" key="7">
    <source>
        <dbReference type="Proteomes" id="UP001189429"/>
    </source>
</evidence>
<dbReference type="InterPro" id="IPR003609">
    <property type="entry name" value="Pan_app"/>
</dbReference>
<dbReference type="EMBL" id="CAUYUJ010011614">
    <property type="protein sequence ID" value="CAK0832256.1"/>
    <property type="molecule type" value="Genomic_DNA"/>
</dbReference>
<evidence type="ECO:0000259" key="4">
    <source>
        <dbReference type="PROSITE" id="PS50215"/>
    </source>
</evidence>
<feature type="active site" evidence="1">
    <location>
        <position position="351"/>
    </location>
</feature>
<dbReference type="Pfam" id="PF13688">
    <property type="entry name" value="Reprolysin_5"/>
    <property type="match status" value="1"/>
</dbReference>
<evidence type="ECO:0000256" key="1">
    <source>
        <dbReference type="PROSITE-ProRule" id="PRU00276"/>
    </source>
</evidence>
<sequence>MMARFLLRLVAWLCMAARAAGRSEVATSFSLVDEGGRDVLSEAAAHDVPTEGYRPSGSVLVLGFQAHNRTFRYKLYRQATPSSGGRVVVHGAGGQRTERALGQPVVFRSPARDAVLTAVGQSFTGTVFVGATVFDIRHQHRSAALEVTRFDPSEAKAPTDFGVGGLRPNGSLEEPAVDRRLSILNPDAIDQWTNCYPGEETMRTFKFGAVITSNVWRDENFQTDQEAEDWVHAMVANANMAYEPQLNIHLQMGSLVVQQTHDGAPSWDQGSTCPMTINDQLWALVAWENSAANPDSTMGVWHLFDNCYANSGFIGLAWIGVLCYDWGYNTGVTWLSRGNYAYPTWHIMAHELGHNFGAQHSFEQGQGKTGGIMDYGDGSLNGVYRFNDLRKSEICGQLTAQVNSCSGFSVFEAECGNRITEPGEGCECSDGSQACSGCCGCQVQMQVGALATPMQCSYGAIGHGGCCSPAGMFQPVGFACTLAGADGYCNEGACVTQHVCQDNSFFDSYCGLEANGCKIKCTQAGDGTCLSLSSWEVNGHPINNVPDGTPCHGIGFDGTCSAGECKHPDEVTITGNVVTAAPADPNPHSTETEFSGCVGFASRGFLGHADVQVFLTGKTLIQCNMECANNWQCHSFIHRADVGFCELWSNKNFVEDLAVVPGYDTYICDAYAAGFDFLDAEYYPDADVGFHGLSVPARERSGDSGFTRSTCYKTCKTDPGCHTFVFVEGAGSCQLYSSEISGTDVVYKDPSEGYSTYTLPCHGRGKNCPCRDDPDGTWKIRVPCQCDAAANPFENECGINKYCYDGACADSPKRRLSSFCPSTPAPPVSTAVPTVAPTSSPTRAPTSSPTSAPTAAPTSAPTALPTSSPTRAPTSSPTSAPTAAPTSAPTALPTSSPTRAPTSSPTSAPTAAPASAPTALPTSSPTRAPTSSPTPVPTAVQTSAPTATPTSSPTRAPTSSPTAAPTAVPTAAPTAPTAAPTAVPTAAPTAGQTSTLAPTPSPPAVWTTLTATTTTQKYLVRVDMSLSSTGTSDDVESSVASFATSKHGVAPDSVTATAAAGRSNAAALTRWHVDYDILLVTESDASYHLVIAQQLAAHAEGTRAHLAQSFNDSGLTMDAAGFTISAPEEVQVYQSCYSTDVGLKDPFEDGCDTYRRNPGFCGIYDDVDFSSHDLCCACGGGSDREPDWTAATEEPILPPEPGCVDTDLTKKDSTGDGCSVYAMDPVHFCGEFDDDDFSSK</sequence>
<evidence type="ECO:0000259" key="5">
    <source>
        <dbReference type="PROSITE" id="PS50948"/>
    </source>
</evidence>
<feature type="domain" description="Peptidase M12B" evidence="4">
    <location>
        <begin position="203"/>
        <end position="405"/>
    </location>
</feature>
<keyword evidence="3" id="KW-0732">Signal</keyword>
<reference evidence="6" key="1">
    <citation type="submission" date="2023-10" db="EMBL/GenBank/DDBJ databases">
        <authorList>
            <person name="Chen Y."/>
            <person name="Shah S."/>
            <person name="Dougan E. K."/>
            <person name="Thang M."/>
            <person name="Chan C."/>
        </authorList>
    </citation>
    <scope>NUCLEOTIDE SEQUENCE [LARGE SCALE GENOMIC DNA]</scope>
</reference>
<feature type="binding site" evidence="1">
    <location>
        <position position="354"/>
    </location>
    <ligand>
        <name>Zn(2+)</name>
        <dbReference type="ChEBI" id="CHEBI:29105"/>
        <note>catalytic</note>
    </ligand>
</feature>
<dbReference type="InterPro" id="IPR024079">
    <property type="entry name" value="MetalloPept_cat_dom_sf"/>
</dbReference>
<keyword evidence="7" id="KW-1185">Reference proteome</keyword>
<name>A0ABN9SKH3_9DINO</name>
<dbReference type="SUPFAM" id="SSF55486">
    <property type="entry name" value="Metalloproteases ('zincins'), catalytic domain"/>
    <property type="match status" value="1"/>
</dbReference>
<feature type="chain" id="PRO_5045037001" description="Peptidase M12B domain-containing protein" evidence="3">
    <location>
        <begin position="22"/>
        <end position="1240"/>
    </location>
</feature>
<gene>
    <name evidence="6" type="ORF">PCOR1329_LOCUS30320</name>
</gene>
<dbReference type="PANTHER" id="PTHR36489">
    <property type="entry name" value="PROTEIN-COUPLED RECEPTOR GPR1, PUTATIVE-RELATED"/>
    <property type="match status" value="1"/>
</dbReference>
<evidence type="ECO:0000256" key="2">
    <source>
        <dbReference type="SAM" id="MobiDB-lite"/>
    </source>
</evidence>
<keyword evidence="1" id="KW-0479">Metal-binding</keyword>
<dbReference type="Proteomes" id="UP001189429">
    <property type="component" value="Unassembled WGS sequence"/>
</dbReference>
<dbReference type="PANTHER" id="PTHR36489:SF2">
    <property type="entry name" value="APPLE DOMAIN-CONTAINING PROTEIN"/>
    <property type="match status" value="1"/>
</dbReference>
<evidence type="ECO:0000256" key="3">
    <source>
        <dbReference type="SAM" id="SignalP"/>
    </source>
</evidence>
<accession>A0ABN9SKH3</accession>
<proteinExistence type="predicted"/>
<protein>
    <recommendedName>
        <fullName evidence="8">Peptidase M12B domain-containing protein</fullName>
    </recommendedName>
</protein>
<dbReference type="PROSITE" id="PS50948">
    <property type="entry name" value="PAN"/>
    <property type="match status" value="1"/>
</dbReference>
<dbReference type="PROSITE" id="PS50215">
    <property type="entry name" value="ADAM_MEPRO"/>
    <property type="match status" value="1"/>
</dbReference>
<feature type="signal peptide" evidence="3">
    <location>
        <begin position="1"/>
        <end position="21"/>
    </location>
</feature>
<organism evidence="6 7">
    <name type="scientific">Prorocentrum cordatum</name>
    <dbReference type="NCBI Taxonomy" id="2364126"/>
    <lineage>
        <taxon>Eukaryota</taxon>
        <taxon>Sar</taxon>
        <taxon>Alveolata</taxon>
        <taxon>Dinophyceae</taxon>
        <taxon>Prorocentrales</taxon>
        <taxon>Prorocentraceae</taxon>
        <taxon>Prorocentrum</taxon>
    </lineage>
</organism>
<feature type="non-terminal residue" evidence="6">
    <location>
        <position position="1240"/>
    </location>
</feature>
<keyword evidence="1" id="KW-0862">Zinc</keyword>
<evidence type="ECO:0000313" key="6">
    <source>
        <dbReference type="EMBL" id="CAK0832256.1"/>
    </source>
</evidence>
<comment type="caution">
    <text evidence="1">Lacks conserved residue(s) required for the propagation of feature annotation.</text>
</comment>
<feature type="binding site" evidence="1">
    <location>
        <position position="360"/>
    </location>
    <ligand>
        <name>Zn(2+)</name>
        <dbReference type="ChEBI" id="CHEBI:29105"/>
        <note>catalytic</note>
    </ligand>
</feature>
<evidence type="ECO:0008006" key="8">
    <source>
        <dbReference type="Google" id="ProtNLM"/>
    </source>
</evidence>
<feature type="domain" description="Apple" evidence="5">
    <location>
        <begin position="668"/>
        <end position="761"/>
    </location>
</feature>
<feature type="compositionally biased region" description="Low complexity" evidence="2">
    <location>
        <begin position="828"/>
        <end position="998"/>
    </location>
</feature>
<feature type="region of interest" description="Disordered" evidence="2">
    <location>
        <begin position="822"/>
        <end position="1004"/>
    </location>
</feature>
<feature type="binding site" evidence="1">
    <location>
        <position position="350"/>
    </location>
    <ligand>
        <name>Zn(2+)</name>
        <dbReference type="ChEBI" id="CHEBI:29105"/>
        <note>catalytic</note>
    </ligand>
</feature>
<dbReference type="Gene3D" id="3.40.390.10">
    <property type="entry name" value="Collagenase (Catalytic Domain)"/>
    <property type="match status" value="1"/>
</dbReference>
<dbReference type="InterPro" id="IPR001590">
    <property type="entry name" value="Peptidase_M12B"/>
</dbReference>